<dbReference type="Gene3D" id="2.60.120.260">
    <property type="entry name" value="Galactose-binding domain-like"/>
    <property type="match status" value="1"/>
</dbReference>
<keyword evidence="2" id="KW-1185">Reference proteome</keyword>
<dbReference type="AlphaFoldDB" id="A0A3L6ZX42"/>
<sequence>MPRLGPGLGLDAATARRRSVFFRDAAHRLDGVAPALAADFARGRYALAGALVPLSSIITISSGAKRVSDAAGALVTVPANMPAFARRSGRPRLLIEGPTTNLALDSAAIHGWLATGAHSPTRTGNVALAPDGTMAAARLDYPAGSGTAFGSVYRLITSPAASPAYAFSVWLRGALGGETIYLTWTKSSSVHQTIACTLTSQWQRFVLVSTLDTSGANYINIGRDGRAGNADTPAQTIYAWGAQIEAGDIATSYVPTTAAAASRIADVVQLTTGAAATLQGAAASLAWRGRGRSAVASQPLVGLPSGYALLRGGTAPAELRLDGSSAAALSLGSVLPGEIGAAVGWDGAGRAGAVNGAAASADAAGLDRARTGIFLGGAAGMPAGCALEIDELVAWATRGSGAALTGQARGWA</sequence>
<dbReference type="RefSeq" id="WP_121625595.1">
    <property type="nucleotide sequence ID" value="NZ_JACIIW010000002.1"/>
</dbReference>
<dbReference type="Proteomes" id="UP000269692">
    <property type="component" value="Unassembled WGS sequence"/>
</dbReference>
<protein>
    <submittedName>
        <fullName evidence="1">Uncharacterized protein</fullName>
    </submittedName>
</protein>
<evidence type="ECO:0000313" key="2">
    <source>
        <dbReference type="Proteomes" id="UP000269692"/>
    </source>
</evidence>
<dbReference type="EMBL" id="RCTF01000027">
    <property type="protein sequence ID" value="RLP72265.1"/>
    <property type="molecule type" value="Genomic_DNA"/>
</dbReference>
<organism evidence="1 2">
    <name type="scientific">Xanthobacter tagetidis</name>
    <dbReference type="NCBI Taxonomy" id="60216"/>
    <lineage>
        <taxon>Bacteria</taxon>
        <taxon>Pseudomonadati</taxon>
        <taxon>Pseudomonadota</taxon>
        <taxon>Alphaproteobacteria</taxon>
        <taxon>Hyphomicrobiales</taxon>
        <taxon>Xanthobacteraceae</taxon>
        <taxon>Xanthobacter</taxon>
    </lineage>
</organism>
<reference evidence="1 2" key="1">
    <citation type="submission" date="2018-10" db="EMBL/GenBank/DDBJ databases">
        <title>Xanthobacter tagetidis genome sequencing and assembly.</title>
        <authorList>
            <person name="Maclea K.S."/>
            <person name="Goen A.E."/>
            <person name="Fatima S.A."/>
        </authorList>
    </citation>
    <scope>NUCLEOTIDE SEQUENCE [LARGE SCALE GENOMIC DNA]</scope>
    <source>
        <strain evidence="1 2">ATCC 700314</strain>
    </source>
</reference>
<name>A0A3L6ZX42_9HYPH</name>
<proteinExistence type="predicted"/>
<comment type="caution">
    <text evidence="1">The sequence shown here is derived from an EMBL/GenBank/DDBJ whole genome shotgun (WGS) entry which is preliminary data.</text>
</comment>
<accession>A0A3L6ZX42</accession>
<evidence type="ECO:0000313" key="1">
    <source>
        <dbReference type="EMBL" id="RLP72265.1"/>
    </source>
</evidence>
<gene>
    <name evidence="1" type="ORF">D9R14_21740</name>
</gene>